<keyword evidence="2" id="KW-1185">Reference proteome</keyword>
<reference evidence="1 2" key="1">
    <citation type="submission" date="2019-06" db="EMBL/GenBank/DDBJ databases">
        <title>Tsukamurella conjunctivitidis sp. nov., Tsukamurella assacharolytica sp. nov. and Tsukamurella sputae sp. nov. isolated from patients with conjunctivitis, bacteraemia (lymphoma) and respiratory infection (sputum) in Hong Kong.</title>
        <authorList>
            <person name="Teng J.L.L."/>
            <person name="Lee H.H."/>
            <person name="Fong J.Y.H."/>
            <person name="Fok K.M.N."/>
            <person name="Lau S.K.P."/>
            <person name="Woo P.C.Y."/>
        </authorList>
    </citation>
    <scope>NUCLEOTIDE SEQUENCE [LARGE SCALE GENOMIC DNA]</scope>
    <source>
        <strain evidence="1 2">HKU72</strain>
    </source>
</reference>
<comment type="caution">
    <text evidence="1">The sequence shown here is derived from an EMBL/GenBank/DDBJ whole genome shotgun (WGS) entry which is preliminary data.</text>
</comment>
<sequence>MAGGHAFVDESKHRDYLLVAAVLAPQDLAPARRAIRGLLLPGQPRLHMKQEKDSRRRKILSTISDISPALHIYRAPPDGRTEVSRREHCLRRLVDDLHRDGHTRLCLELDQTLRRRDLQTLIEATHAASSKAWLDYRHERARDEALLAIPDAVAWAWSKGGDWRRRCAITTVIDV</sequence>
<accession>A0A5C5S5Y0</accession>
<evidence type="ECO:0000313" key="1">
    <source>
        <dbReference type="EMBL" id="TWS30272.1"/>
    </source>
</evidence>
<proteinExistence type="predicted"/>
<protein>
    <submittedName>
        <fullName evidence="1">DUF3800 domain-containing protein</fullName>
    </submittedName>
</protein>
<name>A0A5C5S5Y0_9ACTN</name>
<evidence type="ECO:0000313" key="2">
    <source>
        <dbReference type="Proteomes" id="UP000319375"/>
    </source>
</evidence>
<gene>
    <name evidence="1" type="ORF">FK530_04495</name>
</gene>
<dbReference type="EMBL" id="VIGX01000002">
    <property type="protein sequence ID" value="TWS30272.1"/>
    <property type="molecule type" value="Genomic_DNA"/>
</dbReference>
<dbReference type="AlphaFoldDB" id="A0A5C5S5Y0"/>
<dbReference type="Proteomes" id="UP000319375">
    <property type="component" value="Unassembled WGS sequence"/>
</dbReference>
<dbReference type="OrthoDB" id="5188615at2"/>
<organism evidence="1 2">
    <name type="scientific">Tsukamurella conjunctivitidis</name>
    <dbReference type="NCBI Taxonomy" id="2592068"/>
    <lineage>
        <taxon>Bacteria</taxon>
        <taxon>Bacillati</taxon>
        <taxon>Actinomycetota</taxon>
        <taxon>Actinomycetes</taxon>
        <taxon>Mycobacteriales</taxon>
        <taxon>Tsukamurellaceae</taxon>
        <taxon>Tsukamurella</taxon>
    </lineage>
</organism>